<dbReference type="NCBIfam" id="TIGR03696">
    <property type="entry name" value="Rhs_assc_core"/>
    <property type="match status" value="1"/>
</dbReference>
<comment type="caution">
    <text evidence="1">The sequence shown here is derived from an EMBL/GenBank/DDBJ whole genome shotgun (WGS) entry which is preliminary data.</text>
</comment>
<dbReference type="Proteomes" id="UP001139462">
    <property type="component" value="Unassembled WGS sequence"/>
</dbReference>
<proteinExistence type="predicted"/>
<organism evidence="1 2">
    <name type="scientific">Aequorivita xiaoshiensis</name>
    <dbReference type="NCBI Taxonomy" id="2874476"/>
    <lineage>
        <taxon>Bacteria</taxon>
        <taxon>Pseudomonadati</taxon>
        <taxon>Bacteroidota</taxon>
        <taxon>Flavobacteriia</taxon>
        <taxon>Flavobacteriales</taxon>
        <taxon>Flavobacteriaceae</taxon>
        <taxon>Aequorivita</taxon>
    </lineage>
</organism>
<keyword evidence="2" id="KW-1185">Reference proteome</keyword>
<evidence type="ECO:0000313" key="1">
    <source>
        <dbReference type="EMBL" id="MCG2430772.1"/>
    </source>
</evidence>
<accession>A0A9X1R2P3</accession>
<gene>
    <name evidence="1" type="ORF">K8344_06545</name>
</gene>
<dbReference type="InterPro" id="IPR022385">
    <property type="entry name" value="Rhs_assc_core"/>
</dbReference>
<dbReference type="EMBL" id="JAIRBB010000003">
    <property type="protein sequence ID" value="MCG2430772.1"/>
    <property type="molecule type" value="Genomic_DNA"/>
</dbReference>
<reference evidence="1" key="1">
    <citation type="submission" date="2021-09" db="EMBL/GenBank/DDBJ databases">
        <title>Genome of Aequorivita sp. strain F64183.</title>
        <authorList>
            <person name="Wang Y."/>
        </authorList>
    </citation>
    <scope>NUCLEOTIDE SEQUENCE</scope>
    <source>
        <strain evidence="1">F64183</strain>
    </source>
</reference>
<dbReference type="AlphaFoldDB" id="A0A9X1R2P3"/>
<sequence length="1233" mass="137519">MRIVFGMLTNNTKLHNIKLVDYNGGAIPNEQFSYTYYDELGRIKETGEVLPPYQEFNITEEGRLHKQGLAVNGFPETYSRREVTRTHYDKYPFFNPNDLFLDHNLLTLRNRVSAILYYNLMGASGGAVVYPLDNAIFYNYDIHGNVKELVNYYADLYSPNNDNKHLKRVSYDYDLISGNVKKVTFQKDKADQFIHRYNYDADNRITAVQTSKDGNIWENDASYQYYEHGPLSRIEIGDKKVQGMDYVYTLQGWLKSVNGEQIKNPLNDFGKDGISSSLVARDAFGYSLGYFENDYKAISNNVNGNFPISNANPYGKNLYNGNIKQMVTDLRISENSMARSQINNYQYDQLNRIKRMTSKSLANEFSDPNQSIPSYASSYSYDKNRNLLHLSRDVLSGTALARMDSLAYNYKAINNQLTLVNDDISSNTYAVDIDDQEAALGISYDEMNELTHNYIYDEIGQLIEDKTENIRISWRVDGKVKKIEKYAPTSQDASVETITFNYDGLGNRVSKSVKVNASSEIVTTRYARDAQGNVLSVFETKANREQYENNRFYSYLTKEHHIYGSSRLGIEEKINPSFVQDATSSPVVQTPANELALELGNNKYGEWSVGSITDEFSHTPVNYDVSMKIKLTEALSVNDSIMVSQIAFVNTVDDPVGHSNRLNKLKTYIKNQGGNYYLSFFLSSIIPNESEEQIKIDIDSGNGISQSIMNSEGLNLRFNTAFTPSADNTFITVNDSVFDVSSGVNIARTNPTPPPSIDLNTPSIIGGTYSKRFQLKDFSYKLTTSQNTIEDTFSMQEGTGNPISKDSITMPLTVNENPWVVNVLDDASISRTHYRDIGNRRYELTNHLGNVLSVVSDKKIPILAGGSLSYFNADIKAYNDYYPFGMLLPGRHANTGGYRYGFNGKEADNEIKGEGNSYDFGARMQDPRSGRWFSLDKQPKADQSNYVFSRNNPIIFKDPDGKDDYYFDILTKAIYIIRNGEPNRYFLTDYIYQSFPGSPLLFGTPVTTQHSINSKEIRSKTINGNSVFIDALNHSASSEHRKNTYDSYQSFDPGNVLVGTLAVPAVIIGAAVAAPAVVGELALVAESATIWQSALSSGFTINSTSAAVVGGTSSFFGQYIGHDFSLDNIDYGDVGLSTISGGWASIFAQAYTNFTLENGPTTNSVQTTALEITLGSTRVGLSKELNNAGSDLFNLSPSLGTFMESLGNTALEAGTNVVGQGIENTSDNKDDRP</sequence>
<dbReference type="RefSeq" id="WP_237607933.1">
    <property type="nucleotide sequence ID" value="NZ_JAIRBB010000003.1"/>
</dbReference>
<dbReference type="Gene3D" id="2.180.10.10">
    <property type="entry name" value="RHS repeat-associated core"/>
    <property type="match status" value="2"/>
</dbReference>
<evidence type="ECO:0008006" key="3">
    <source>
        <dbReference type="Google" id="ProtNLM"/>
    </source>
</evidence>
<name>A0A9X1R2P3_9FLAO</name>
<evidence type="ECO:0000313" key="2">
    <source>
        <dbReference type="Proteomes" id="UP001139462"/>
    </source>
</evidence>
<protein>
    <recommendedName>
        <fullName evidence="3">RHS repeat-associated core domain-containing protein</fullName>
    </recommendedName>
</protein>